<gene>
    <name evidence="2" type="ORF">J2Z21_008821</name>
</gene>
<dbReference type="EMBL" id="JAGGLP010000034">
    <property type="protein sequence ID" value="MBP2055805.1"/>
    <property type="molecule type" value="Genomic_DNA"/>
</dbReference>
<reference evidence="2 3" key="1">
    <citation type="submission" date="2021-03" db="EMBL/GenBank/DDBJ databases">
        <title>Genomic Encyclopedia of Type Strains, Phase IV (KMG-IV): sequencing the most valuable type-strain genomes for metagenomic binning, comparative biology and taxonomic classification.</title>
        <authorList>
            <person name="Goeker M."/>
        </authorList>
    </citation>
    <scope>NUCLEOTIDE SEQUENCE [LARGE SCALE GENOMIC DNA]</scope>
    <source>
        <strain evidence="2 3">DSM 40499</strain>
    </source>
</reference>
<proteinExistence type="predicted"/>
<keyword evidence="3" id="KW-1185">Reference proteome</keyword>
<evidence type="ECO:0000313" key="2">
    <source>
        <dbReference type="EMBL" id="MBP2055805.1"/>
    </source>
</evidence>
<feature type="region of interest" description="Disordered" evidence="1">
    <location>
        <begin position="1"/>
        <end position="21"/>
    </location>
</feature>
<evidence type="ECO:0000256" key="1">
    <source>
        <dbReference type="SAM" id="MobiDB-lite"/>
    </source>
</evidence>
<evidence type="ECO:0000313" key="3">
    <source>
        <dbReference type="Proteomes" id="UP001519309"/>
    </source>
</evidence>
<protein>
    <submittedName>
        <fullName evidence="2">Uncharacterized protein</fullName>
    </submittedName>
</protein>
<organism evidence="2 3">
    <name type="scientific">Streptomyces griseochromogenes</name>
    <dbReference type="NCBI Taxonomy" id="68214"/>
    <lineage>
        <taxon>Bacteria</taxon>
        <taxon>Bacillati</taxon>
        <taxon>Actinomycetota</taxon>
        <taxon>Actinomycetes</taxon>
        <taxon>Kitasatosporales</taxon>
        <taxon>Streptomycetaceae</taxon>
        <taxon>Streptomyces</taxon>
    </lineage>
</organism>
<accession>A0ABS4M813</accession>
<sequence length="69" mass="7059">MRPGYPTTRCGSTAGMARRSGRESVGCGGIHIPGRSACLAHVSAADRAAYLGTLSADADIDHRGTPFAV</sequence>
<name>A0ABS4M813_9ACTN</name>
<dbReference type="Proteomes" id="UP001519309">
    <property type="component" value="Unassembled WGS sequence"/>
</dbReference>
<comment type="caution">
    <text evidence="2">The sequence shown here is derived from an EMBL/GenBank/DDBJ whole genome shotgun (WGS) entry which is preliminary data.</text>
</comment>